<evidence type="ECO:0000313" key="6">
    <source>
        <dbReference type="EMBL" id="MBC3803923.1"/>
    </source>
</evidence>
<comment type="subcellular location">
    <subcellularLocation>
        <location evidence="1">Membrane</location>
        <topology evidence="1">Multi-pass membrane protein</topology>
    </subcellularLocation>
</comment>
<dbReference type="EMBL" id="WJBC01000006">
    <property type="protein sequence ID" value="MBC3803923.1"/>
    <property type="molecule type" value="Genomic_DNA"/>
</dbReference>
<dbReference type="NCBIfam" id="TIGR01593">
    <property type="entry name" value="holin_tox_secr"/>
    <property type="match status" value="1"/>
</dbReference>
<feature type="transmembrane region" description="Helical" evidence="5">
    <location>
        <begin position="6"/>
        <end position="26"/>
    </location>
</feature>
<dbReference type="InterPro" id="IPR006480">
    <property type="entry name" value="Phage_holin_4_1"/>
</dbReference>
<sequence length="139" mass="14470">MTALKLAALSAVSVIGATIASLLGGWDAGIQSLLLFMAIDYSTGLIVAGVFKASHKTEQGALESRAAFKGLLRKGASLGVILIACRLDLLLGTTMIRDAAVIAYCASELLSITENIGLMGVPLPQAVTNAIEILKRKEE</sequence>
<evidence type="ECO:0000256" key="1">
    <source>
        <dbReference type="ARBA" id="ARBA00004141"/>
    </source>
</evidence>
<evidence type="ECO:0000256" key="3">
    <source>
        <dbReference type="ARBA" id="ARBA00022989"/>
    </source>
</evidence>
<keyword evidence="3 5" id="KW-1133">Transmembrane helix</keyword>
<evidence type="ECO:0000313" key="7">
    <source>
        <dbReference type="Proteomes" id="UP000603234"/>
    </source>
</evidence>
<keyword evidence="4 5" id="KW-0472">Membrane</keyword>
<comment type="caution">
    <text evidence="6">The sequence shown here is derived from an EMBL/GenBank/DDBJ whole genome shotgun (WGS) entry which is preliminary data.</text>
</comment>
<dbReference type="Pfam" id="PF05105">
    <property type="entry name" value="Phage_holin_4_1"/>
    <property type="match status" value="1"/>
</dbReference>
<feature type="transmembrane region" description="Helical" evidence="5">
    <location>
        <begin position="33"/>
        <end position="51"/>
    </location>
</feature>
<dbReference type="RefSeq" id="WP_186841813.1">
    <property type="nucleotide sequence ID" value="NZ_WJBC01000006.1"/>
</dbReference>
<proteinExistence type="predicted"/>
<accession>A0ABR6WU39</accession>
<reference evidence="6 7" key="1">
    <citation type="journal article" date="2020" name="mSystems">
        <title>Defining Genomic and Predicted Metabolic Features of the Acetobacterium Genus.</title>
        <authorList>
            <person name="Ross D.E."/>
            <person name="Marshall C.W."/>
            <person name="Gulliver D."/>
            <person name="May H.D."/>
            <person name="Norman R.S."/>
        </authorList>
    </citation>
    <scope>NUCLEOTIDE SEQUENCE [LARGE SCALE GENOMIC DNA]</scope>
    <source>
        <strain evidence="6 7">DSM 8238</strain>
    </source>
</reference>
<keyword evidence="7" id="KW-1185">Reference proteome</keyword>
<dbReference type="Proteomes" id="UP000603234">
    <property type="component" value="Unassembled WGS sequence"/>
</dbReference>
<protein>
    <submittedName>
        <fullName evidence="6">Holin</fullName>
    </submittedName>
</protein>
<evidence type="ECO:0000256" key="5">
    <source>
        <dbReference type="SAM" id="Phobius"/>
    </source>
</evidence>
<evidence type="ECO:0000256" key="4">
    <source>
        <dbReference type="ARBA" id="ARBA00023136"/>
    </source>
</evidence>
<keyword evidence="2 5" id="KW-0812">Transmembrane</keyword>
<gene>
    <name evidence="6" type="ORF">GH808_05665</name>
</gene>
<evidence type="ECO:0000256" key="2">
    <source>
        <dbReference type="ARBA" id="ARBA00022692"/>
    </source>
</evidence>
<name>A0ABR6WU39_9FIRM</name>
<organism evidence="6 7">
    <name type="scientific">Acetobacterium fimetarium</name>
    <dbReference type="NCBI Taxonomy" id="52691"/>
    <lineage>
        <taxon>Bacteria</taxon>
        <taxon>Bacillati</taxon>
        <taxon>Bacillota</taxon>
        <taxon>Clostridia</taxon>
        <taxon>Eubacteriales</taxon>
        <taxon>Eubacteriaceae</taxon>
        <taxon>Acetobacterium</taxon>
    </lineage>
</organism>